<dbReference type="RefSeq" id="WP_321544095.1">
    <property type="nucleotide sequence ID" value="NZ_JAXIVS010000001.1"/>
</dbReference>
<dbReference type="EMBL" id="JAXIVS010000001">
    <property type="protein sequence ID" value="MDY7225385.1"/>
    <property type="molecule type" value="Genomic_DNA"/>
</dbReference>
<feature type="chain" id="PRO_5045725927" description="Lipoprotein" evidence="1">
    <location>
        <begin position="18"/>
        <end position="205"/>
    </location>
</feature>
<keyword evidence="3" id="KW-1185">Reference proteome</keyword>
<sequence>MRMVTALSVLVVTTAMAQTTESELPLPEGVDRLCRKKGNGAEAECKNELAPIVEVRSLSAMPISLLIIREGGETRISPAAGLEVGSVWFTPFRPSISLIGKVDDTRIYAPKTGFTLAVVGSAGALIQNDEKERQLTIADQEISTKDTATAAFFNVSIGILAEWTWKGGGHLNHVALGLLGRYGYLLSTLENRPQVTWGPALVIER</sequence>
<accession>A0ABU5GZW2</accession>
<evidence type="ECO:0000313" key="2">
    <source>
        <dbReference type="EMBL" id="MDY7225385.1"/>
    </source>
</evidence>
<name>A0ABU5GZW2_9BACT</name>
<reference evidence="2 3" key="1">
    <citation type="submission" date="2023-12" db="EMBL/GenBank/DDBJ databases">
        <title>the genome sequence of Hyalangium sp. s54d21.</title>
        <authorList>
            <person name="Zhang X."/>
        </authorList>
    </citation>
    <scope>NUCLEOTIDE SEQUENCE [LARGE SCALE GENOMIC DNA]</scope>
    <source>
        <strain evidence="3">s54d21</strain>
    </source>
</reference>
<evidence type="ECO:0008006" key="4">
    <source>
        <dbReference type="Google" id="ProtNLM"/>
    </source>
</evidence>
<dbReference type="Proteomes" id="UP001291309">
    <property type="component" value="Unassembled WGS sequence"/>
</dbReference>
<organism evidence="2 3">
    <name type="scientific">Hyalangium rubrum</name>
    <dbReference type="NCBI Taxonomy" id="3103134"/>
    <lineage>
        <taxon>Bacteria</taxon>
        <taxon>Pseudomonadati</taxon>
        <taxon>Myxococcota</taxon>
        <taxon>Myxococcia</taxon>
        <taxon>Myxococcales</taxon>
        <taxon>Cystobacterineae</taxon>
        <taxon>Archangiaceae</taxon>
        <taxon>Hyalangium</taxon>
    </lineage>
</organism>
<evidence type="ECO:0000313" key="3">
    <source>
        <dbReference type="Proteomes" id="UP001291309"/>
    </source>
</evidence>
<evidence type="ECO:0000256" key="1">
    <source>
        <dbReference type="SAM" id="SignalP"/>
    </source>
</evidence>
<gene>
    <name evidence="2" type="ORF">SYV04_03290</name>
</gene>
<comment type="caution">
    <text evidence="2">The sequence shown here is derived from an EMBL/GenBank/DDBJ whole genome shotgun (WGS) entry which is preliminary data.</text>
</comment>
<proteinExistence type="predicted"/>
<protein>
    <recommendedName>
        <fullName evidence="4">Lipoprotein</fullName>
    </recommendedName>
</protein>
<feature type="signal peptide" evidence="1">
    <location>
        <begin position="1"/>
        <end position="17"/>
    </location>
</feature>
<keyword evidence="1" id="KW-0732">Signal</keyword>